<sequence length="49" mass="5297">MITIKHSQDLALLRRFALAARGFVAGAQAFDIFALGRILAIGQLLYHAG</sequence>
<gene>
    <name evidence="1" type="ORF">Q3O60_04035</name>
</gene>
<name>A0ABT9GWB7_9GAMM</name>
<evidence type="ECO:0000313" key="1">
    <source>
        <dbReference type="EMBL" id="MDP4535356.1"/>
    </source>
</evidence>
<comment type="caution">
    <text evidence="1">The sequence shown here is derived from an EMBL/GenBank/DDBJ whole genome shotgun (WGS) entry which is preliminary data.</text>
</comment>
<keyword evidence="2" id="KW-1185">Reference proteome</keyword>
<evidence type="ECO:0000313" key="2">
    <source>
        <dbReference type="Proteomes" id="UP001231616"/>
    </source>
</evidence>
<protein>
    <submittedName>
        <fullName evidence="1">Uncharacterized protein</fullName>
    </submittedName>
</protein>
<dbReference type="RefSeq" id="WP_305892618.1">
    <property type="nucleotide sequence ID" value="NZ_JAUZVZ010000004.1"/>
</dbReference>
<organism evidence="1 2">
    <name type="scientific">Alkalimonas collagenimarina</name>
    <dbReference type="NCBI Taxonomy" id="400390"/>
    <lineage>
        <taxon>Bacteria</taxon>
        <taxon>Pseudomonadati</taxon>
        <taxon>Pseudomonadota</taxon>
        <taxon>Gammaproteobacteria</taxon>
        <taxon>Alkalimonas</taxon>
    </lineage>
</organism>
<proteinExistence type="predicted"/>
<reference evidence="1 2" key="1">
    <citation type="submission" date="2023-08" db="EMBL/GenBank/DDBJ databases">
        <authorList>
            <person name="Joshi A."/>
            <person name="Thite S."/>
        </authorList>
    </citation>
    <scope>NUCLEOTIDE SEQUENCE [LARGE SCALE GENOMIC DNA]</scope>
    <source>
        <strain evidence="1 2">AC40</strain>
    </source>
</reference>
<dbReference type="Proteomes" id="UP001231616">
    <property type="component" value="Unassembled WGS sequence"/>
</dbReference>
<dbReference type="EMBL" id="JAUZVZ010000004">
    <property type="protein sequence ID" value="MDP4535356.1"/>
    <property type="molecule type" value="Genomic_DNA"/>
</dbReference>
<accession>A0ABT9GWB7</accession>